<evidence type="ECO:0000313" key="3">
    <source>
        <dbReference type="EMBL" id="KAF5217055.1"/>
    </source>
</evidence>
<keyword evidence="2" id="KW-0732">Signal</keyword>
<proteinExistence type="predicted"/>
<feature type="compositionally biased region" description="Polar residues" evidence="1">
    <location>
        <begin position="55"/>
        <end position="66"/>
    </location>
</feature>
<dbReference type="VEuPathDB" id="TriTrypDB:ECC02_010121"/>
<evidence type="ECO:0000313" key="4">
    <source>
        <dbReference type="Proteomes" id="UP000583944"/>
    </source>
</evidence>
<dbReference type="VEuPathDB" id="TriTrypDB:BCY84_01979"/>
<feature type="compositionally biased region" description="Polar residues" evidence="1">
    <location>
        <begin position="242"/>
        <end position="258"/>
    </location>
</feature>
<feature type="region of interest" description="Disordered" evidence="1">
    <location>
        <begin position="28"/>
        <end position="301"/>
    </location>
</feature>
<dbReference type="AlphaFoldDB" id="A0A7J6XS46"/>
<protein>
    <recommendedName>
        <fullName evidence="5">Mucin TcMUCII</fullName>
    </recommendedName>
</protein>
<feature type="chain" id="PRO_5029648810" description="Mucin TcMUCII" evidence="2">
    <location>
        <begin position="25"/>
        <end position="332"/>
    </location>
</feature>
<comment type="caution">
    <text evidence="3">The sequence shown here is derived from an EMBL/GenBank/DDBJ whole genome shotgun (WGS) entry which is preliminary data.</text>
</comment>
<dbReference type="Proteomes" id="UP000583944">
    <property type="component" value="Unassembled WGS sequence"/>
</dbReference>
<evidence type="ECO:0000256" key="1">
    <source>
        <dbReference type="SAM" id="MobiDB-lite"/>
    </source>
</evidence>
<gene>
    <name evidence="3" type="ORF">ECC02_010121</name>
</gene>
<evidence type="ECO:0000256" key="2">
    <source>
        <dbReference type="SAM" id="SignalP"/>
    </source>
</evidence>
<feature type="compositionally biased region" description="Polar residues" evidence="1">
    <location>
        <begin position="150"/>
        <end position="192"/>
    </location>
</feature>
<feature type="compositionally biased region" description="Basic and acidic residues" evidence="1">
    <location>
        <begin position="193"/>
        <end position="208"/>
    </location>
</feature>
<feature type="signal peptide" evidence="2">
    <location>
        <begin position="1"/>
        <end position="24"/>
    </location>
</feature>
<evidence type="ECO:0008006" key="5">
    <source>
        <dbReference type="Google" id="ProtNLM"/>
    </source>
</evidence>
<reference evidence="3 4" key="1">
    <citation type="journal article" date="2019" name="Genome Biol. Evol.">
        <title>Nanopore Sequencing Significantly Improves Genome Assembly of the Protozoan Parasite Trypanosoma cruzi.</title>
        <authorList>
            <person name="Diaz-Viraque F."/>
            <person name="Pita S."/>
            <person name="Greif G."/>
            <person name="de Souza R.C.M."/>
            <person name="Iraola G."/>
            <person name="Robello C."/>
        </authorList>
    </citation>
    <scope>NUCLEOTIDE SEQUENCE [LARGE SCALE GENOMIC DNA]</scope>
    <source>
        <strain evidence="3 4">Berenice</strain>
    </source>
</reference>
<name>A0A7J6XS46_TRYCR</name>
<sequence length="332" mass="33174">MMTSRLLCALLVLALCCCPSVCVTATGEDTDKGSISTLPQSPGAGGQGTPGVSIKGQTSISENGTVQIPGENGTVGSENPGIEEVTSGTASDSGKVKSPETGTQDSTRADAEEPRDSPVLQGAAGAASINGQESNREARTSDSADPAKTVQEQAQITGPAGTESQSTSSKEQKGSENQTSQGLSSGNGNTQKPGEKDAVGSKKPDGKEPTSGTTTDNGKGKGTGSAPSASPDPTPPGPITEEQPSGSANPVQQIQKANAPTTTTTATTTNTTTTTTTKAPTTTTTTTTEAPTTTTTRAPSRLREIDGSLSSSAWVCAPLLLAVSALAYTTLG</sequence>
<dbReference type="Pfam" id="PF01456">
    <property type="entry name" value="Mucin"/>
    <property type="match status" value="1"/>
</dbReference>
<dbReference type="EMBL" id="JABDHM010000157">
    <property type="protein sequence ID" value="KAF5217055.1"/>
    <property type="molecule type" value="Genomic_DNA"/>
</dbReference>
<feature type="compositionally biased region" description="Basic and acidic residues" evidence="1">
    <location>
        <begin position="107"/>
        <end position="116"/>
    </location>
</feature>
<dbReference type="InterPro" id="IPR000458">
    <property type="entry name" value="Tryp_mucin"/>
</dbReference>
<feature type="compositionally biased region" description="Low complexity" evidence="1">
    <location>
        <begin position="259"/>
        <end position="296"/>
    </location>
</feature>
<accession>A0A7J6XS46</accession>
<organism evidence="3 4">
    <name type="scientific">Trypanosoma cruzi</name>
    <dbReference type="NCBI Taxonomy" id="5693"/>
    <lineage>
        <taxon>Eukaryota</taxon>
        <taxon>Discoba</taxon>
        <taxon>Euglenozoa</taxon>
        <taxon>Kinetoplastea</taxon>
        <taxon>Metakinetoplastina</taxon>
        <taxon>Trypanosomatida</taxon>
        <taxon>Trypanosomatidae</taxon>
        <taxon>Trypanosoma</taxon>
        <taxon>Schizotrypanum</taxon>
    </lineage>
</organism>